<evidence type="ECO:0000256" key="1">
    <source>
        <dbReference type="ARBA" id="ARBA00004173"/>
    </source>
</evidence>
<dbReference type="Proteomes" id="UP001177023">
    <property type="component" value="Unassembled WGS sequence"/>
</dbReference>
<evidence type="ECO:0000313" key="5">
    <source>
        <dbReference type="EMBL" id="CAJ0575571.1"/>
    </source>
</evidence>
<comment type="subcellular location">
    <subcellularLocation>
        <location evidence="1">Mitochondrion</location>
    </subcellularLocation>
</comment>
<keyword evidence="2" id="KW-0689">Ribosomal protein</keyword>
<dbReference type="PANTHER" id="PTHR13014">
    <property type="entry name" value="MITOCHONDRIAL 28S RIBOSOMAL PROTEIN S30/P52 PRO-APOTOTIC PROTEIN"/>
    <property type="match status" value="1"/>
</dbReference>
<accession>A0AA36CWM0</accession>
<dbReference type="GO" id="GO:0006412">
    <property type="term" value="P:translation"/>
    <property type="evidence" value="ECO:0007669"/>
    <property type="project" value="InterPro"/>
</dbReference>
<dbReference type="EMBL" id="CATQJA010002639">
    <property type="protein sequence ID" value="CAJ0575571.1"/>
    <property type="molecule type" value="Genomic_DNA"/>
</dbReference>
<keyword evidence="3" id="KW-0496">Mitochondrion</keyword>
<sequence length="499" mass="56872">MLQATRGRLSIRRLSKVAQEVAGLSGEKSSVDSETTTTNVEKLKPATNIQRPNYRNKANPGKRVQHILNEEFLNEGDRTGAGARLWDYHETARIINSLPTIAEKIDFASPYERPWVKFEETWRRDYHPTLHSPRKAWRVPSVPEYFDVLPFYQHITKTRVVWKDVDEYYEGLNPPTALFEELLADSMNGINTRFPVDNAENLAKNADAVAASTLDSAILSVAHNNPRFQDYRIAYDVQSEAFWIKAGFDFLYDVKEIGDKEVTRKKPREISKYIGDDRRHLGELAFVHRDRLSAQVRCREPLKPLFGLDDPQATMPVFPAGEEPDVKFSPKIFNLWPDSEALWQCPGYFADSGETHPHTRLAVKSLAPLLPRLQYWQDGWRRENEVEIPVDLVAAQAVVSLFTTLCAQAHTAGFTQYTDVTRPFTSQLALFDGKGFWFAVGQLNTLAFNIECDGFVNPRTNYVQINGPYQLEKGIKAVGEKGNMYEPTLSLITKMLLRD</sequence>
<name>A0AA36CWM0_9BILA</name>
<dbReference type="PANTHER" id="PTHR13014:SF3">
    <property type="entry name" value="LARGE RIBOSOMAL SUBUNIT PROTEIN ML65"/>
    <property type="match status" value="1"/>
</dbReference>
<keyword evidence="4" id="KW-0687">Ribonucleoprotein</keyword>
<keyword evidence="6" id="KW-1185">Reference proteome</keyword>
<evidence type="ECO:0000313" key="6">
    <source>
        <dbReference type="Proteomes" id="UP001177023"/>
    </source>
</evidence>
<organism evidence="5 6">
    <name type="scientific">Mesorhabditis spiculigera</name>
    <dbReference type="NCBI Taxonomy" id="96644"/>
    <lineage>
        <taxon>Eukaryota</taxon>
        <taxon>Metazoa</taxon>
        <taxon>Ecdysozoa</taxon>
        <taxon>Nematoda</taxon>
        <taxon>Chromadorea</taxon>
        <taxon>Rhabditida</taxon>
        <taxon>Rhabditina</taxon>
        <taxon>Rhabditomorpha</taxon>
        <taxon>Rhabditoidea</taxon>
        <taxon>Rhabditidae</taxon>
        <taxon>Mesorhabditinae</taxon>
        <taxon>Mesorhabditis</taxon>
    </lineage>
</organism>
<evidence type="ECO:0000256" key="2">
    <source>
        <dbReference type="ARBA" id="ARBA00022980"/>
    </source>
</evidence>
<dbReference type="Pfam" id="PF07147">
    <property type="entry name" value="PDCD9"/>
    <property type="match status" value="1"/>
</dbReference>
<evidence type="ECO:0000256" key="3">
    <source>
        <dbReference type="ARBA" id="ARBA00023128"/>
    </source>
</evidence>
<protein>
    <submittedName>
        <fullName evidence="5">Uncharacterized protein</fullName>
    </submittedName>
</protein>
<gene>
    <name evidence="5" type="ORF">MSPICULIGERA_LOCUS13881</name>
</gene>
<dbReference type="AlphaFoldDB" id="A0AA36CWM0"/>
<proteinExistence type="predicted"/>
<feature type="non-terminal residue" evidence="5">
    <location>
        <position position="1"/>
    </location>
</feature>
<evidence type="ECO:0000256" key="4">
    <source>
        <dbReference type="ARBA" id="ARBA00023274"/>
    </source>
</evidence>
<dbReference type="GO" id="GO:0005762">
    <property type="term" value="C:mitochondrial large ribosomal subunit"/>
    <property type="evidence" value="ECO:0007669"/>
    <property type="project" value="TreeGrafter"/>
</dbReference>
<dbReference type="GO" id="GO:0003735">
    <property type="term" value="F:structural constituent of ribosome"/>
    <property type="evidence" value="ECO:0007669"/>
    <property type="project" value="InterPro"/>
</dbReference>
<reference evidence="5" key="1">
    <citation type="submission" date="2023-06" db="EMBL/GenBank/DDBJ databases">
        <authorList>
            <person name="Delattre M."/>
        </authorList>
    </citation>
    <scope>NUCLEOTIDE SEQUENCE</scope>
    <source>
        <strain evidence="5">AF72</strain>
    </source>
</reference>
<comment type="caution">
    <text evidence="5">The sequence shown here is derived from an EMBL/GenBank/DDBJ whole genome shotgun (WGS) entry which is preliminary data.</text>
</comment>
<dbReference type="InterPro" id="IPR010793">
    <property type="entry name" value="Ribosomal_mL37/mL65"/>
</dbReference>
<dbReference type="InterPro" id="IPR039982">
    <property type="entry name" value="Ribosomal_mL65"/>
</dbReference>